<keyword evidence="1" id="KW-0677">Repeat</keyword>
<feature type="compositionally biased region" description="Low complexity" evidence="2">
    <location>
        <begin position="253"/>
        <end position="267"/>
    </location>
</feature>
<dbReference type="AlphaFoldDB" id="A0A167ZZ43"/>
<proteinExistence type="predicted"/>
<evidence type="ECO:0000256" key="1">
    <source>
        <dbReference type="ARBA" id="ARBA00022737"/>
    </source>
</evidence>
<name>A0A167ZZ43_9HYPO</name>
<feature type="region of interest" description="Disordered" evidence="2">
    <location>
        <begin position="1021"/>
        <end position="1068"/>
    </location>
</feature>
<feature type="compositionally biased region" description="Basic and acidic residues" evidence="2">
    <location>
        <begin position="154"/>
        <end position="167"/>
    </location>
</feature>
<dbReference type="OrthoDB" id="185373at2759"/>
<dbReference type="STRING" id="1081102.A0A167ZZ43"/>
<dbReference type="Proteomes" id="UP000076874">
    <property type="component" value="Unassembled WGS sequence"/>
</dbReference>
<dbReference type="InterPro" id="IPR011990">
    <property type="entry name" value="TPR-like_helical_dom_sf"/>
</dbReference>
<evidence type="ECO:0000256" key="2">
    <source>
        <dbReference type="SAM" id="MobiDB-lite"/>
    </source>
</evidence>
<comment type="caution">
    <text evidence="3">The sequence shown here is derived from an EMBL/GenBank/DDBJ whole genome shotgun (WGS) entry which is preliminary data.</text>
</comment>
<accession>A0A167ZZ43</accession>
<keyword evidence="4" id="KW-1185">Reference proteome</keyword>
<feature type="region of interest" description="Disordered" evidence="2">
    <location>
        <begin position="71"/>
        <end position="172"/>
    </location>
</feature>
<dbReference type="PANTHER" id="PTHR47447">
    <property type="entry name" value="OS03G0856100 PROTEIN"/>
    <property type="match status" value="1"/>
</dbReference>
<reference evidence="3 4" key="1">
    <citation type="journal article" date="2016" name="Genome Biol. Evol.">
        <title>Divergent and convergent evolution of fungal pathogenicity.</title>
        <authorList>
            <person name="Shang Y."/>
            <person name="Xiao G."/>
            <person name="Zheng P."/>
            <person name="Cen K."/>
            <person name="Zhan S."/>
            <person name="Wang C."/>
        </authorList>
    </citation>
    <scope>NUCLEOTIDE SEQUENCE [LARGE SCALE GENOMIC DNA]</scope>
    <source>
        <strain evidence="3 4">RCEF 264</strain>
    </source>
</reference>
<feature type="compositionally biased region" description="Low complexity" evidence="2">
    <location>
        <begin position="430"/>
        <end position="448"/>
    </location>
</feature>
<dbReference type="Gene3D" id="1.25.40.10">
    <property type="entry name" value="Tetratricopeptide repeat domain"/>
    <property type="match status" value="2"/>
</dbReference>
<evidence type="ECO:0008006" key="5">
    <source>
        <dbReference type="Google" id="ProtNLM"/>
    </source>
</evidence>
<feature type="compositionally biased region" description="Basic and acidic residues" evidence="2">
    <location>
        <begin position="575"/>
        <end position="588"/>
    </location>
</feature>
<gene>
    <name evidence="3" type="ORF">SPI_00253</name>
</gene>
<feature type="region of interest" description="Disordered" evidence="2">
    <location>
        <begin position="414"/>
        <end position="463"/>
    </location>
</feature>
<feature type="compositionally biased region" description="Polar residues" evidence="2">
    <location>
        <begin position="449"/>
        <end position="459"/>
    </location>
</feature>
<feature type="region of interest" description="Disordered" evidence="2">
    <location>
        <begin position="250"/>
        <end position="279"/>
    </location>
</feature>
<evidence type="ECO:0000313" key="3">
    <source>
        <dbReference type="EMBL" id="OAA68058.1"/>
    </source>
</evidence>
<protein>
    <recommendedName>
        <fullName evidence="5">Pentatricopeptide repeat protein</fullName>
    </recommendedName>
</protein>
<feature type="compositionally biased region" description="Basic and acidic residues" evidence="2">
    <location>
        <begin position="542"/>
        <end position="556"/>
    </location>
</feature>
<feature type="region of interest" description="Disordered" evidence="2">
    <location>
        <begin position="540"/>
        <end position="588"/>
    </location>
</feature>
<dbReference type="EMBL" id="AZHD01000001">
    <property type="protein sequence ID" value="OAA68058.1"/>
    <property type="molecule type" value="Genomic_DNA"/>
</dbReference>
<feature type="region of interest" description="Disordered" evidence="2">
    <location>
        <begin position="1081"/>
        <end position="1106"/>
    </location>
</feature>
<sequence>MPPGLELPWRRVRPLLPQAVSRLAAATTAPKPTTPFATFSSRFAPADRLRCVATVAKPTIKRVRWNHSAANAPPAELWPAGLAPGGEDGREDGRKDEKQKEEKTEADGQQRSNAEQKDVAVDIDGPGSGQRIDHQQQEGRQQRRSPGAVLLESLARDPVRRPADDRASSPSALVAPLVHYPHPLETQRSRLRHRKSVVRQARLEAIRQALERPLPDWREILQRLVAYTPYYGVEELLHFRSLSAGAGAGAGAGAASPSLSTASASTPRPLSSPSDPLTIPPLLGFASPSAAGHRDTVSYILPENSPSVDELLRGTDNSLWAIRNRTGSDLELYRRGPMSSKDSIGSAPAREDGMHTDVAAADDLDSVSQTARPWLLTLSGPEASVNHAVADVLRFAKDAVAVAADSNARWGPARIRAAEDGEQSSRSSSPAAVLGATAPAPAPTETSAGFSKQEQTLSAGTEDHEPALAHYTWNLISTSYSSDAVHEGDAVDKRDDVVYRPYTLYHNAYEIPQPAEWTRDSFERYVAALTNSRPALHLAGDLYRRRNGENNKHGEGEGEENADADHNYRLPDSSHSTERRSGHYPPSHDRTVIELLHRVFNDEATRHALSTSALNRALAFMGQRGEAHRPDVRALFVRMELLGLPMDTTTFNTMLASLVKTQDLRNFGATLLLMHGRGHAPDLDTWLLFLRLFESETVKRHILHAMHARGLLTSPAAVQRVAWEMARHDAERAVLAEMEDDQSEAPTVAPGTATAAAAAATGLDDNKTTSAASDGGADATFLDRFLDRQTARYGDGWLTARTANRILDIFGRYSRFDDCERLLGIMQQQEQGHQEKNEPHELHEVQPPAVVSFNIVLTHCKVQKALSRAVAVVKRMQRPGTADVTPDFVTYQLLFDLAWQCRLPRVLGVVWHCASAARQTSHWMRKRAGRALAGPGSASTKFLVQALQAGDRFFDEPAGWANDGARRAAAATKTTTTAGQHLGNVVSTRLAARYAGWEPAAPLGDLLQEARDRDLAWLQRRKYGDSGDGGDDNGRTRRPRSQPMRIPLRRRADKAGGPTGDGDDPASNRHMYMNIVVDEMVLRPPPAAERQTEADDGSGIAAAANE</sequence>
<evidence type="ECO:0000313" key="4">
    <source>
        <dbReference type="Proteomes" id="UP000076874"/>
    </source>
</evidence>
<feature type="compositionally biased region" description="Basic and acidic residues" evidence="2">
    <location>
        <begin position="131"/>
        <end position="141"/>
    </location>
</feature>
<dbReference type="PANTHER" id="PTHR47447:SF17">
    <property type="entry name" value="OS12G0638900 PROTEIN"/>
    <property type="match status" value="1"/>
</dbReference>
<feature type="compositionally biased region" description="Basic and acidic residues" evidence="2">
    <location>
        <begin position="87"/>
        <end position="120"/>
    </location>
</feature>
<organism evidence="3 4">
    <name type="scientific">Niveomyces insectorum RCEF 264</name>
    <dbReference type="NCBI Taxonomy" id="1081102"/>
    <lineage>
        <taxon>Eukaryota</taxon>
        <taxon>Fungi</taxon>
        <taxon>Dikarya</taxon>
        <taxon>Ascomycota</taxon>
        <taxon>Pezizomycotina</taxon>
        <taxon>Sordariomycetes</taxon>
        <taxon>Hypocreomycetidae</taxon>
        <taxon>Hypocreales</taxon>
        <taxon>Cordycipitaceae</taxon>
        <taxon>Niveomyces</taxon>
    </lineage>
</organism>